<dbReference type="Gene3D" id="1.20.1260.10">
    <property type="match status" value="1"/>
</dbReference>
<organism evidence="3 4">
    <name type="scientific">Allopusillimonas soli</name>
    <dbReference type="NCBI Taxonomy" id="659016"/>
    <lineage>
        <taxon>Bacteria</taxon>
        <taxon>Pseudomonadati</taxon>
        <taxon>Pseudomonadota</taxon>
        <taxon>Betaproteobacteria</taxon>
        <taxon>Burkholderiales</taxon>
        <taxon>Alcaligenaceae</taxon>
        <taxon>Allopusillimonas</taxon>
    </lineage>
</organism>
<dbReference type="PANTHER" id="PTHR36933">
    <property type="entry name" value="SLL0788 PROTEIN"/>
    <property type="match status" value="1"/>
</dbReference>
<comment type="caution">
    <text evidence="3">The sequence shown here is derived from an EMBL/GenBank/DDBJ whole genome shotgun (WGS) entry which is preliminary data.</text>
</comment>
<proteinExistence type="predicted"/>
<dbReference type="Proteomes" id="UP000580517">
    <property type="component" value="Unassembled WGS sequence"/>
</dbReference>
<reference evidence="3 4" key="1">
    <citation type="submission" date="2020-07" db="EMBL/GenBank/DDBJ databases">
        <title>Taxonomic revisions and descriptions of new bacterial species based on genomic comparisons in the high-G+C-content subgroup of the family Alcaligenaceae.</title>
        <authorList>
            <person name="Szabo A."/>
            <person name="Felfoldi T."/>
        </authorList>
    </citation>
    <scope>NUCLEOTIDE SEQUENCE [LARGE SCALE GENOMIC DNA]</scope>
    <source>
        <strain evidence="3 4">DSM 25264</strain>
    </source>
</reference>
<keyword evidence="4" id="KW-1185">Reference proteome</keyword>
<dbReference type="InterPro" id="IPR005183">
    <property type="entry name" value="DUF305_CopM-like"/>
</dbReference>
<dbReference type="AlphaFoldDB" id="A0A853FAK4"/>
<feature type="domain" description="DUF305" evidence="2">
    <location>
        <begin position="35"/>
        <end position="122"/>
    </location>
</feature>
<evidence type="ECO:0000313" key="4">
    <source>
        <dbReference type="Proteomes" id="UP000580517"/>
    </source>
</evidence>
<dbReference type="OrthoDB" id="8603558at2"/>
<evidence type="ECO:0000313" key="3">
    <source>
        <dbReference type="EMBL" id="NYT35591.1"/>
    </source>
</evidence>
<feature type="signal peptide" evidence="1">
    <location>
        <begin position="1"/>
        <end position="20"/>
    </location>
</feature>
<feature type="chain" id="PRO_5033013563" evidence="1">
    <location>
        <begin position="21"/>
        <end position="127"/>
    </location>
</feature>
<evidence type="ECO:0000259" key="2">
    <source>
        <dbReference type="Pfam" id="PF03713"/>
    </source>
</evidence>
<accession>A0A853FAK4</accession>
<dbReference type="InterPro" id="IPR012347">
    <property type="entry name" value="Ferritin-like"/>
</dbReference>
<sequence length="127" mass="13538">MSFTGIVAALFALGTPVSMAQVAHGDHAGHTGMSMQQPSAANESPSTLAYREASAQMHAAMQSDYTGNADIDFMKGMIPHHQGAIDMAKIVLKYGKDPAVRALAEEIITAQEAEIAQMRAWLAQHSQ</sequence>
<protein>
    <submittedName>
        <fullName evidence="3">DUF305 domain-containing protein</fullName>
    </submittedName>
</protein>
<gene>
    <name evidence="3" type="ORF">H0A68_01805</name>
</gene>
<keyword evidence="1" id="KW-0732">Signal</keyword>
<dbReference type="PANTHER" id="PTHR36933:SF1">
    <property type="entry name" value="SLL0788 PROTEIN"/>
    <property type="match status" value="1"/>
</dbReference>
<evidence type="ECO:0000256" key="1">
    <source>
        <dbReference type="SAM" id="SignalP"/>
    </source>
</evidence>
<dbReference type="Pfam" id="PF03713">
    <property type="entry name" value="DUF305"/>
    <property type="match status" value="1"/>
</dbReference>
<name>A0A853FAK4_9BURK</name>
<dbReference type="EMBL" id="JACCEW010000001">
    <property type="protein sequence ID" value="NYT35591.1"/>
    <property type="molecule type" value="Genomic_DNA"/>
</dbReference>